<protein>
    <submittedName>
        <fullName evidence="1">Uncharacterized protein</fullName>
    </submittedName>
</protein>
<dbReference type="HOGENOM" id="CLU_3186655_0_0_9"/>
<dbReference type="EMBL" id="CP002869">
    <property type="protein sequence ID" value="AEI39630.1"/>
    <property type="molecule type" value="Genomic_DNA"/>
</dbReference>
<reference evidence="1 2" key="2">
    <citation type="journal article" date="2013" name="Genome Announc.">
        <title>Genome Sequence of Growth-Improving Paenibacillus mucilaginosus Strain KNP414.</title>
        <authorList>
            <person name="Lu J.J."/>
            <person name="Wang J.F."/>
            <person name="Hu X.F."/>
        </authorList>
    </citation>
    <scope>NUCLEOTIDE SEQUENCE [LARGE SCALE GENOMIC DNA]</scope>
    <source>
        <strain evidence="1 2">KNP414</strain>
    </source>
</reference>
<evidence type="ECO:0000313" key="2">
    <source>
        <dbReference type="Proteomes" id="UP000006620"/>
    </source>
</evidence>
<sequence length="46" mass="5524">MVKWQHANGGKGWEESNLLRHVHKFFSSIRRFWSIFEYRLCSANGI</sequence>
<proteinExistence type="predicted"/>
<dbReference type="Proteomes" id="UP000006620">
    <property type="component" value="Chromosome"/>
</dbReference>
<dbReference type="KEGG" id="pms:KNP414_01062"/>
<gene>
    <name evidence="1" type="ordered locus">KNP414_01062</name>
</gene>
<evidence type="ECO:0000313" key="1">
    <source>
        <dbReference type="EMBL" id="AEI39630.1"/>
    </source>
</evidence>
<reference evidence="2" key="1">
    <citation type="submission" date="2011-06" db="EMBL/GenBank/DDBJ databases">
        <title>Complete genome sequence of Paenibacillus mucilaginosus KNP414.</title>
        <authorList>
            <person name="Wang J."/>
            <person name="Hu S."/>
            <person name="Hu X."/>
            <person name="Zhang B."/>
            <person name="Dong D."/>
            <person name="Zhang S."/>
            <person name="Zhao K."/>
            <person name="Wu D."/>
        </authorList>
    </citation>
    <scope>NUCLEOTIDE SEQUENCE [LARGE SCALE GENOMIC DNA]</scope>
    <source>
        <strain evidence="2">KNP414</strain>
    </source>
</reference>
<dbReference type="AlphaFoldDB" id="F8FCQ8"/>
<name>F8FCQ8_PAEMK</name>
<accession>F8FCQ8</accession>
<organism evidence="1 2">
    <name type="scientific">Paenibacillus mucilaginosus (strain KNP414)</name>
    <dbReference type="NCBI Taxonomy" id="1036673"/>
    <lineage>
        <taxon>Bacteria</taxon>
        <taxon>Bacillati</taxon>
        <taxon>Bacillota</taxon>
        <taxon>Bacilli</taxon>
        <taxon>Bacillales</taxon>
        <taxon>Paenibacillaceae</taxon>
        <taxon>Paenibacillus</taxon>
    </lineage>
</organism>